<protein>
    <submittedName>
        <fullName evidence="1">Uncharacterized protein</fullName>
    </submittedName>
</protein>
<dbReference type="EMBL" id="JELW01000001">
    <property type="protein sequence ID" value="EXV05894.1"/>
    <property type="molecule type" value="Genomic_DNA"/>
</dbReference>
<sequence length="121" mass="13102">MLSLCSPHFVPCIFGRSAHCVSVLHSVIPPIPGLNHSSMTPLAWSVTFCRPNALTSVPVYQYWRPPLPKCLRIERPGACGNPQPVANALFCCSLVRVSPPLGAVGLLNGSSPHYAEKEKKQ</sequence>
<dbReference type="AlphaFoldDB" id="A0A0A1V6R5"/>
<reference evidence="1 2" key="1">
    <citation type="submission" date="2014-02" db="EMBL/GenBank/DDBJ databases">
        <title>The genome sequence of the entomopathogenic fungus Metarhizium robertsii ARSEF 2575.</title>
        <authorList>
            <person name="Giuliano Garisto Donzelli B."/>
            <person name="Roe B.A."/>
            <person name="Macmil S.L."/>
            <person name="Krasnoff S.B."/>
            <person name="Gibson D.M."/>
        </authorList>
    </citation>
    <scope>NUCLEOTIDE SEQUENCE [LARGE SCALE GENOMIC DNA]</scope>
    <source>
        <strain evidence="1 2">ARSEF 2575</strain>
    </source>
</reference>
<evidence type="ECO:0000313" key="2">
    <source>
        <dbReference type="Proteomes" id="UP000030151"/>
    </source>
</evidence>
<proteinExistence type="predicted"/>
<name>A0A0A1V6R5_9HYPO</name>
<gene>
    <name evidence="1" type="ORF">X797_000611</name>
</gene>
<comment type="caution">
    <text evidence="1">The sequence shown here is derived from an EMBL/GenBank/DDBJ whole genome shotgun (WGS) entry which is preliminary data.</text>
</comment>
<evidence type="ECO:0000313" key="1">
    <source>
        <dbReference type="EMBL" id="EXV05894.1"/>
    </source>
</evidence>
<dbReference type="HOGENOM" id="CLU_2038617_0_0_1"/>
<dbReference type="Proteomes" id="UP000030151">
    <property type="component" value="Unassembled WGS sequence"/>
</dbReference>
<accession>A0A0A1V6R5</accession>
<organism evidence="1 2">
    <name type="scientific">Metarhizium robertsii</name>
    <dbReference type="NCBI Taxonomy" id="568076"/>
    <lineage>
        <taxon>Eukaryota</taxon>
        <taxon>Fungi</taxon>
        <taxon>Dikarya</taxon>
        <taxon>Ascomycota</taxon>
        <taxon>Pezizomycotina</taxon>
        <taxon>Sordariomycetes</taxon>
        <taxon>Hypocreomycetidae</taxon>
        <taxon>Hypocreales</taxon>
        <taxon>Clavicipitaceae</taxon>
        <taxon>Metarhizium</taxon>
    </lineage>
</organism>